<feature type="domain" description="MacB-like periplasmic core" evidence="9">
    <location>
        <begin position="16"/>
        <end position="235"/>
    </location>
</feature>
<dbReference type="RefSeq" id="WP_186978541.1">
    <property type="nucleotide sequence ID" value="NZ_JACOOH010000011.1"/>
</dbReference>
<dbReference type="Proteomes" id="UP000646484">
    <property type="component" value="Unassembled WGS sequence"/>
</dbReference>
<comment type="caution">
    <text evidence="10">The sequence shown here is derived from an EMBL/GenBank/DDBJ whole genome shotgun (WGS) entry which is preliminary data.</text>
</comment>
<feature type="transmembrane region" description="Helical" evidence="7">
    <location>
        <begin position="368"/>
        <end position="390"/>
    </location>
</feature>
<evidence type="ECO:0000256" key="3">
    <source>
        <dbReference type="ARBA" id="ARBA00022475"/>
    </source>
</evidence>
<organism evidence="10 11">
    <name type="scientific">Butyricimonas hominis</name>
    <dbReference type="NCBI Taxonomy" id="2763032"/>
    <lineage>
        <taxon>Bacteria</taxon>
        <taxon>Pseudomonadati</taxon>
        <taxon>Bacteroidota</taxon>
        <taxon>Bacteroidia</taxon>
        <taxon>Bacteroidales</taxon>
        <taxon>Odoribacteraceae</taxon>
        <taxon>Butyricimonas</taxon>
    </lineage>
</organism>
<comment type="subcellular location">
    <subcellularLocation>
        <location evidence="1">Cell membrane</location>
        <topology evidence="1">Multi-pass membrane protein</topology>
    </subcellularLocation>
</comment>
<evidence type="ECO:0000256" key="2">
    <source>
        <dbReference type="ARBA" id="ARBA00005236"/>
    </source>
</evidence>
<comment type="similarity">
    <text evidence="2">Belongs to the ABC-4 integral membrane protein family. LolC/E subfamily.</text>
</comment>
<dbReference type="PANTHER" id="PTHR30489">
    <property type="entry name" value="LIPOPROTEIN-RELEASING SYSTEM TRANSMEMBRANE PROTEIN LOLE"/>
    <property type="match status" value="1"/>
</dbReference>
<evidence type="ECO:0000313" key="11">
    <source>
        <dbReference type="Proteomes" id="UP000646484"/>
    </source>
</evidence>
<dbReference type="EMBL" id="JACOOH010000011">
    <property type="protein sequence ID" value="MBC5623508.1"/>
    <property type="molecule type" value="Genomic_DNA"/>
</dbReference>
<evidence type="ECO:0000259" key="9">
    <source>
        <dbReference type="Pfam" id="PF12704"/>
    </source>
</evidence>
<feature type="transmembrane region" description="Helical" evidence="7">
    <location>
        <begin position="267"/>
        <end position="286"/>
    </location>
</feature>
<gene>
    <name evidence="10" type="ORF">H8S64_20645</name>
</gene>
<feature type="transmembrane region" description="Helical" evidence="7">
    <location>
        <begin position="307"/>
        <end position="332"/>
    </location>
</feature>
<keyword evidence="4 7" id="KW-0812">Transmembrane</keyword>
<feature type="domain" description="ABC3 transporter permease C-terminal" evidence="8">
    <location>
        <begin position="267"/>
        <end position="396"/>
    </location>
</feature>
<dbReference type="PANTHER" id="PTHR30489:SF0">
    <property type="entry name" value="LIPOPROTEIN-RELEASING SYSTEM TRANSMEMBRANE PROTEIN LOLE"/>
    <property type="match status" value="1"/>
</dbReference>
<evidence type="ECO:0000256" key="7">
    <source>
        <dbReference type="SAM" id="Phobius"/>
    </source>
</evidence>
<evidence type="ECO:0000256" key="1">
    <source>
        <dbReference type="ARBA" id="ARBA00004651"/>
    </source>
</evidence>
<reference evidence="10 11" key="1">
    <citation type="submission" date="2020-08" db="EMBL/GenBank/DDBJ databases">
        <title>Genome public.</title>
        <authorList>
            <person name="Liu C."/>
            <person name="Sun Q."/>
        </authorList>
    </citation>
    <scope>NUCLEOTIDE SEQUENCE [LARGE SCALE GENOMIC DNA]</scope>
    <source>
        <strain evidence="10 11">NSJ-56</strain>
    </source>
</reference>
<accession>A0ABR7D6B6</accession>
<evidence type="ECO:0000313" key="10">
    <source>
        <dbReference type="EMBL" id="MBC5623508.1"/>
    </source>
</evidence>
<keyword evidence="5 7" id="KW-1133">Transmembrane helix</keyword>
<dbReference type="Pfam" id="PF02687">
    <property type="entry name" value="FtsX"/>
    <property type="match status" value="1"/>
</dbReference>
<evidence type="ECO:0000256" key="6">
    <source>
        <dbReference type="ARBA" id="ARBA00023136"/>
    </source>
</evidence>
<keyword evidence="6 7" id="KW-0472">Membrane</keyword>
<evidence type="ECO:0000256" key="5">
    <source>
        <dbReference type="ARBA" id="ARBA00022989"/>
    </source>
</evidence>
<name>A0ABR7D6B6_9BACT</name>
<evidence type="ECO:0000259" key="8">
    <source>
        <dbReference type="Pfam" id="PF02687"/>
    </source>
</evidence>
<keyword evidence="3" id="KW-1003">Cell membrane</keyword>
<protein>
    <submittedName>
        <fullName evidence="10">ABC transporter permease</fullName>
    </submittedName>
</protein>
<proteinExistence type="inferred from homology"/>
<sequence>MIKLAWRNIWRNSRRTGITVASVFSAVLFSILTISLSDGSWNKLMDNLLRTQVGHIEIHRQGYWEEKSIDNYMTMDAAMIEQLRTLPHITNVSPRVETFAMISSDKTTKGVGIVGIDPAQEELKSSLSQRVTRGKYLRQDDDGILLGKGLSEYLQVEVGDTVALMGQGYHGTNAIGLFPVRGIVSIIIPEMDKGFLYMTLPAAHAYINMPDGYSGMLISIDEDENQEKAFAAVQERVAGAPYDVMRWQESMESLLTQSRANKVFSKIIMFILYVIVGFGILGTVIMMTNERRHEFGVVVALGMKRQILSNVVCLELFFMTLLGACLAIAVSIPITYYFSYYPIQLTGELAEIALGYGMEPVIPTATSTYIYVNQALVILFITCLTSIYPISKILRLKVNKAIRP</sequence>
<evidence type="ECO:0000256" key="4">
    <source>
        <dbReference type="ARBA" id="ARBA00022692"/>
    </source>
</evidence>
<dbReference type="InterPro" id="IPR025857">
    <property type="entry name" value="MacB_PCD"/>
</dbReference>
<dbReference type="Pfam" id="PF12704">
    <property type="entry name" value="MacB_PCD"/>
    <property type="match status" value="1"/>
</dbReference>
<dbReference type="InterPro" id="IPR051447">
    <property type="entry name" value="Lipoprotein-release_system"/>
</dbReference>
<keyword evidence="11" id="KW-1185">Reference proteome</keyword>
<dbReference type="InterPro" id="IPR003838">
    <property type="entry name" value="ABC3_permease_C"/>
</dbReference>